<organism evidence="1 2">
    <name type="scientific">Stegodyphus mimosarum</name>
    <name type="common">African social velvet spider</name>
    <dbReference type="NCBI Taxonomy" id="407821"/>
    <lineage>
        <taxon>Eukaryota</taxon>
        <taxon>Metazoa</taxon>
        <taxon>Ecdysozoa</taxon>
        <taxon>Arthropoda</taxon>
        <taxon>Chelicerata</taxon>
        <taxon>Arachnida</taxon>
        <taxon>Araneae</taxon>
        <taxon>Araneomorphae</taxon>
        <taxon>Entelegynae</taxon>
        <taxon>Eresoidea</taxon>
        <taxon>Eresidae</taxon>
        <taxon>Stegodyphus</taxon>
    </lineage>
</organism>
<sequence length="68" mass="7582">MQMKTKLIEASFHYTNVAFSCFPSSNCHALVAEYLQSNENICILTFACSIYVCCAVPVHTHYSASIKT</sequence>
<name>A0A087U9I2_STEMI</name>
<feature type="non-terminal residue" evidence="1">
    <location>
        <position position="68"/>
    </location>
</feature>
<dbReference type="PROSITE" id="PS51257">
    <property type="entry name" value="PROKAR_LIPOPROTEIN"/>
    <property type="match status" value="1"/>
</dbReference>
<evidence type="ECO:0000313" key="2">
    <source>
        <dbReference type="Proteomes" id="UP000054359"/>
    </source>
</evidence>
<reference evidence="1 2" key="1">
    <citation type="submission" date="2013-11" db="EMBL/GenBank/DDBJ databases">
        <title>Genome sequencing of Stegodyphus mimosarum.</title>
        <authorList>
            <person name="Bechsgaard J."/>
        </authorList>
    </citation>
    <scope>NUCLEOTIDE SEQUENCE [LARGE SCALE GENOMIC DNA]</scope>
</reference>
<dbReference type="EMBL" id="KK118854">
    <property type="protein sequence ID" value="KFM74021.1"/>
    <property type="molecule type" value="Genomic_DNA"/>
</dbReference>
<accession>A0A087U9I2</accession>
<dbReference type="Proteomes" id="UP000054359">
    <property type="component" value="Unassembled WGS sequence"/>
</dbReference>
<protein>
    <submittedName>
        <fullName evidence="1">Uncharacterized protein</fullName>
    </submittedName>
</protein>
<keyword evidence="2" id="KW-1185">Reference proteome</keyword>
<evidence type="ECO:0000313" key="1">
    <source>
        <dbReference type="EMBL" id="KFM74021.1"/>
    </source>
</evidence>
<dbReference type="AlphaFoldDB" id="A0A087U9I2"/>
<proteinExistence type="predicted"/>
<gene>
    <name evidence="1" type="ORF">X975_16763</name>
</gene>